<reference evidence="1" key="2">
    <citation type="submission" date="2023-05" db="EMBL/GenBank/DDBJ databases">
        <authorList>
            <person name="Fouks B."/>
        </authorList>
    </citation>
    <scope>NUCLEOTIDE SEQUENCE</scope>
    <source>
        <strain evidence="1">Stay&amp;Tobe</strain>
        <tissue evidence="1">Testes</tissue>
    </source>
</reference>
<accession>A0AAD8EF78</accession>
<keyword evidence="2" id="KW-1185">Reference proteome</keyword>
<evidence type="ECO:0000313" key="1">
    <source>
        <dbReference type="EMBL" id="KAJ9588163.1"/>
    </source>
</evidence>
<gene>
    <name evidence="1" type="ORF">L9F63_018467</name>
</gene>
<dbReference type="Proteomes" id="UP001233999">
    <property type="component" value="Unassembled WGS sequence"/>
</dbReference>
<protein>
    <submittedName>
        <fullName evidence="1">Uncharacterized protein</fullName>
    </submittedName>
</protein>
<sequence length="86" mass="9733">KQILLHLSVKKVSCNENVLCTSHDVTENVKTNISLASRDAPQAKYSRKSSFSYFLVNFITTMIQISYGETSYDLRSVLPLFLLQST</sequence>
<reference evidence="1" key="1">
    <citation type="journal article" date="2023" name="IScience">
        <title>Live-bearing cockroach genome reveals convergent evolutionary mechanisms linked to viviparity in insects and beyond.</title>
        <authorList>
            <person name="Fouks B."/>
            <person name="Harrison M.C."/>
            <person name="Mikhailova A.A."/>
            <person name="Marchal E."/>
            <person name="English S."/>
            <person name="Carruthers M."/>
            <person name="Jennings E.C."/>
            <person name="Chiamaka E.L."/>
            <person name="Frigard R.A."/>
            <person name="Pippel M."/>
            <person name="Attardo G.M."/>
            <person name="Benoit J.B."/>
            <person name="Bornberg-Bauer E."/>
            <person name="Tobe S.S."/>
        </authorList>
    </citation>
    <scope>NUCLEOTIDE SEQUENCE</scope>
    <source>
        <strain evidence="1">Stay&amp;Tobe</strain>
    </source>
</reference>
<comment type="caution">
    <text evidence="1">The sequence shown here is derived from an EMBL/GenBank/DDBJ whole genome shotgun (WGS) entry which is preliminary data.</text>
</comment>
<organism evidence="1 2">
    <name type="scientific">Diploptera punctata</name>
    <name type="common">Pacific beetle cockroach</name>
    <dbReference type="NCBI Taxonomy" id="6984"/>
    <lineage>
        <taxon>Eukaryota</taxon>
        <taxon>Metazoa</taxon>
        <taxon>Ecdysozoa</taxon>
        <taxon>Arthropoda</taxon>
        <taxon>Hexapoda</taxon>
        <taxon>Insecta</taxon>
        <taxon>Pterygota</taxon>
        <taxon>Neoptera</taxon>
        <taxon>Polyneoptera</taxon>
        <taxon>Dictyoptera</taxon>
        <taxon>Blattodea</taxon>
        <taxon>Blaberoidea</taxon>
        <taxon>Blaberidae</taxon>
        <taxon>Diplopterinae</taxon>
        <taxon>Diploptera</taxon>
    </lineage>
</organism>
<evidence type="ECO:0000313" key="2">
    <source>
        <dbReference type="Proteomes" id="UP001233999"/>
    </source>
</evidence>
<dbReference type="AlphaFoldDB" id="A0AAD8EF78"/>
<dbReference type="EMBL" id="JASPKZ010005707">
    <property type="protein sequence ID" value="KAJ9588163.1"/>
    <property type="molecule type" value="Genomic_DNA"/>
</dbReference>
<feature type="non-terminal residue" evidence="1">
    <location>
        <position position="1"/>
    </location>
</feature>
<name>A0AAD8EF78_DIPPU</name>
<feature type="non-terminal residue" evidence="1">
    <location>
        <position position="86"/>
    </location>
</feature>
<proteinExistence type="predicted"/>